<dbReference type="Pfam" id="PF12099">
    <property type="entry name" value="DUF3575"/>
    <property type="match status" value="1"/>
</dbReference>
<dbReference type="Proteomes" id="UP000283538">
    <property type="component" value="Unassembled WGS sequence"/>
</dbReference>
<comment type="caution">
    <text evidence="2">The sequence shown here is derived from an EMBL/GenBank/DDBJ whole genome shotgun (WGS) entry which is preliminary data.</text>
</comment>
<protein>
    <submittedName>
        <fullName evidence="2">DUF3575 domain-containing protein</fullName>
    </submittedName>
</protein>
<feature type="chain" id="PRO_5019304241" evidence="1">
    <location>
        <begin position="23"/>
        <end position="433"/>
    </location>
</feature>
<name>A0A414M678_9BACE</name>
<feature type="signal peptide" evidence="1">
    <location>
        <begin position="1"/>
        <end position="22"/>
    </location>
</feature>
<proteinExistence type="predicted"/>
<evidence type="ECO:0000313" key="3">
    <source>
        <dbReference type="Proteomes" id="UP000283538"/>
    </source>
</evidence>
<dbReference type="InterPro" id="IPR021958">
    <property type="entry name" value="DUF3575"/>
</dbReference>
<gene>
    <name evidence="2" type="ORF">DW701_13815</name>
</gene>
<dbReference type="EMBL" id="QSLA01000017">
    <property type="protein sequence ID" value="RHF05504.1"/>
    <property type="molecule type" value="Genomic_DNA"/>
</dbReference>
<dbReference type="RefSeq" id="WP_118227009.1">
    <property type="nucleotide sequence ID" value="NZ_JAQECU010000016.1"/>
</dbReference>
<reference evidence="2 3" key="1">
    <citation type="submission" date="2018-08" db="EMBL/GenBank/DDBJ databases">
        <title>A genome reference for cultivated species of the human gut microbiota.</title>
        <authorList>
            <person name="Zou Y."/>
            <person name="Xue W."/>
            <person name="Luo G."/>
        </authorList>
    </citation>
    <scope>NUCLEOTIDE SEQUENCE [LARGE SCALE GENOMIC DNA]</scope>
    <source>
        <strain evidence="2 3">AM26-26AC</strain>
    </source>
</reference>
<accession>A0A414M678</accession>
<sequence>MTKLKRRILLYILSAGSLVSWANDTQPTDTLTVEIYYRQGISRFDSTYQDNRNRMGKLLEFLYTLSADSTYRLNRLHITSGASPEGNTSFNKVLSKKRTNAISDYLGLRLPAEQSAVVTKTHRGIDWATLQAKVECSDMPYKEEVLQILYHTPEWVVKNGIVVDGRKKQLMTLRQGNCWRYMEQHFFPELRHSLIEVEYVCETPQEEIKDEGDTEIVTAECTTPPSYATEKDSTIVLETEPQVCSPFYMDVKTNLLYDALLVPNIGVEFYVAKGFSVGGNWMYAWWNRNSRHYYWRIYGGELAIRKYFNRTTEGSPLNGHHIGIYGQVFTYDFETGGHGYMGGKPGGTLWEKMNYSAGLEYGYSLPITRRLNLDFVIGVGYWGGAYYEYLPTDNHYVWQATKQRRWFGPTKAEMSLVWLLGNGNYNAKKGGKR</sequence>
<keyword evidence="1" id="KW-0732">Signal</keyword>
<evidence type="ECO:0000256" key="1">
    <source>
        <dbReference type="SAM" id="SignalP"/>
    </source>
</evidence>
<evidence type="ECO:0000313" key="2">
    <source>
        <dbReference type="EMBL" id="RHF05504.1"/>
    </source>
</evidence>
<dbReference type="AlphaFoldDB" id="A0A414M678"/>
<organism evidence="2 3">
    <name type="scientific">Bacteroides eggerthii</name>
    <dbReference type="NCBI Taxonomy" id="28111"/>
    <lineage>
        <taxon>Bacteria</taxon>
        <taxon>Pseudomonadati</taxon>
        <taxon>Bacteroidota</taxon>
        <taxon>Bacteroidia</taxon>
        <taxon>Bacteroidales</taxon>
        <taxon>Bacteroidaceae</taxon>
        <taxon>Bacteroides</taxon>
    </lineage>
</organism>